<gene>
    <name evidence="13" type="ORF">SAMN06265219_101441</name>
</gene>
<dbReference type="SUPFAM" id="SSF49464">
    <property type="entry name" value="Carboxypeptidase regulatory domain-like"/>
    <property type="match status" value="1"/>
</dbReference>
<dbReference type="InterPro" id="IPR023996">
    <property type="entry name" value="TonB-dep_OMP_SusC/RagA"/>
</dbReference>
<evidence type="ECO:0000256" key="6">
    <source>
        <dbReference type="ARBA" id="ARBA00023136"/>
    </source>
</evidence>
<dbReference type="InterPro" id="IPR036942">
    <property type="entry name" value="Beta-barrel_TonB_sf"/>
</dbReference>
<keyword evidence="14" id="KW-1185">Reference proteome</keyword>
<keyword evidence="2 8" id="KW-0813">Transport</keyword>
<evidence type="ECO:0000256" key="8">
    <source>
        <dbReference type="PROSITE-ProRule" id="PRU01360"/>
    </source>
</evidence>
<dbReference type="GO" id="GO:0009279">
    <property type="term" value="C:cell outer membrane"/>
    <property type="evidence" value="ECO:0007669"/>
    <property type="project" value="UniProtKB-SubCell"/>
</dbReference>
<accession>A0A521AY66</accession>
<keyword evidence="5 9" id="KW-0798">TonB box</keyword>
<dbReference type="InterPro" id="IPR000531">
    <property type="entry name" value="Beta-barrel_TonB"/>
</dbReference>
<feature type="domain" description="TonB-dependent receptor plug" evidence="12">
    <location>
        <begin position="119"/>
        <end position="225"/>
    </location>
</feature>
<proteinExistence type="inferred from homology"/>
<feature type="domain" description="TonB-dependent receptor-like beta-barrel" evidence="11">
    <location>
        <begin position="380"/>
        <end position="938"/>
    </location>
</feature>
<dbReference type="NCBIfam" id="TIGR04057">
    <property type="entry name" value="SusC_RagA_signa"/>
    <property type="match status" value="1"/>
</dbReference>
<dbReference type="EMBL" id="FXTP01000001">
    <property type="protein sequence ID" value="SMO39802.1"/>
    <property type="molecule type" value="Genomic_DNA"/>
</dbReference>
<dbReference type="InterPro" id="IPR037066">
    <property type="entry name" value="Plug_dom_sf"/>
</dbReference>
<keyword evidence="3 8" id="KW-1134">Transmembrane beta strand</keyword>
<dbReference type="SUPFAM" id="SSF56935">
    <property type="entry name" value="Porins"/>
    <property type="match status" value="1"/>
</dbReference>
<comment type="subcellular location">
    <subcellularLocation>
        <location evidence="1 8">Cell outer membrane</location>
        <topology evidence="1 8">Multi-pass membrane protein</topology>
    </subcellularLocation>
</comment>
<evidence type="ECO:0000256" key="5">
    <source>
        <dbReference type="ARBA" id="ARBA00023077"/>
    </source>
</evidence>
<feature type="signal peptide" evidence="10">
    <location>
        <begin position="1"/>
        <end position="26"/>
    </location>
</feature>
<evidence type="ECO:0000313" key="14">
    <source>
        <dbReference type="Proteomes" id="UP000317557"/>
    </source>
</evidence>
<evidence type="ECO:0000256" key="9">
    <source>
        <dbReference type="RuleBase" id="RU003357"/>
    </source>
</evidence>
<evidence type="ECO:0000256" key="1">
    <source>
        <dbReference type="ARBA" id="ARBA00004571"/>
    </source>
</evidence>
<dbReference type="PROSITE" id="PS52016">
    <property type="entry name" value="TONB_DEPENDENT_REC_3"/>
    <property type="match status" value="1"/>
</dbReference>
<sequence>MKKATFYATCLTVFSLVLLWQGTVIAQQVSGVVTDASTDDTLPGVNIKVKGTTMGGTTDLTGTYQLTVPSLNDTLIFSFIGFETLEVPIDGREEIDIELSPMSLTGEDIVVVGYGTISKDEVTSSVSSINSDDFVTGNVKDAGQLIQGKVAGLTIASPSGDPTSGSEIKLRGNTTLLGANPNPLILIDGIPGNLETVAPQDIQSINVLKDGSAAAIYGTRGSNGVILITTKGGTGDFEPSVTFSSTVSTQTIANSLDVLTAKDYRNQIDAGLRDASWDKGSSTDWLDQVTRTPISQTHNISFSGGTISTNYYANVNFQDEEGIFKKSDNETLRLRAEVNHLMFDDKVKLNVSALNSRNTYVTTGDGASFNGYTYRQAIIYNPTSPVKNDDGTWYQQLGNFNYENPLSRLEETDGENHNENSRISGTLTYTPVNNVRLKAVGSFSKYNQTRGYYETKQHPRTVRDGLNGFASNGAEEGTEQLLELTGEYTNTFYGSHDIDVLGGYSYQENMFKENWMQNWDFPTDAFTYNNIGIGKAFKEGLTDIYSYKHVTNLISFFGRVNYDYDNKYLLMGSLRYEAASQLYGTDSPWGLFPAISAGWRVTAESFMSEQNIFDDLKLRVGYGVTGTQPEDLFLGLAKLGYQDYVYTNGAWNRTLTPTQNPNPDLQWEEKEELNFGVDFMMLNGRLSGNVDYYIRDINGLLYDYPVPSPPNLYGTTRANVGTMQNKGVEVLLEIIPVQSKDFSWTSSMNFSTNSNKLKSLSNNLYEATNDYFTTGYTGEPLQTFTHLVQVGHDIGDFYGYKVIDVDENGAWIYEDADGNAVPYSEFNHSFENKQRLGNGLPDWYAGWNNTFNYKNWDLSIAMRGAFDFQILNFSRMFYENPSIQEYNRLSSAYDPVFGREILSSDMPLEFNSYYVEDGDYWKVDNITLGYQIPVSAAKYFKSIRVYASSLNTSVFTDYKGIDPEVTLFGDGNGLAPGNDYRDKYPTTRTFTLGIDIKF</sequence>
<keyword evidence="6 8" id="KW-0472">Membrane</keyword>
<evidence type="ECO:0000259" key="12">
    <source>
        <dbReference type="Pfam" id="PF07715"/>
    </source>
</evidence>
<reference evidence="13 14" key="1">
    <citation type="submission" date="2017-05" db="EMBL/GenBank/DDBJ databases">
        <authorList>
            <person name="Varghese N."/>
            <person name="Submissions S."/>
        </authorList>
    </citation>
    <scope>NUCLEOTIDE SEQUENCE [LARGE SCALE GENOMIC DNA]</scope>
    <source>
        <strain evidence="13 14">DSM 21985</strain>
    </source>
</reference>
<name>A0A521AY66_9BACT</name>
<evidence type="ECO:0000256" key="3">
    <source>
        <dbReference type="ARBA" id="ARBA00022452"/>
    </source>
</evidence>
<evidence type="ECO:0000256" key="10">
    <source>
        <dbReference type="SAM" id="SignalP"/>
    </source>
</evidence>
<dbReference type="Proteomes" id="UP000317557">
    <property type="component" value="Unassembled WGS sequence"/>
</dbReference>
<dbReference type="Gene3D" id="2.60.40.1120">
    <property type="entry name" value="Carboxypeptidase-like, regulatory domain"/>
    <property type="match status" value="1"/>
</dbReference>
<dbReference type="Gene3D" id="2.40.170.20">
    <property type="entry name" value="TonB-dependent receptor, beta-barrel domain"/>
    <property type="match status" value="1"/>
</dbReference>
<keyword evidence="10" id="KW-0732">Signal</keyword>
<comment type="similarity">
    <text evidence="8 9">Belongs to the TonB-dependent receptor family.</text>
</comment>
<evidence type="ECO:0000256" key="4">
    <source>
        <dbReference type="ARBA" id="ARBA00022692"/>
    </source>
</evidence>
<protein>
    <submittedName>
        <fullName evidence="13">TonB-linked outer membrane protein, SusC/RagA family</fullName>
    </submittedName>
</protein>
<organism evidence="13 14">
    <name type="scientific">Gracilimonas mengyeensis</name>
    <dbReference type="NCBI Taxonomy" id="1302730"/>
    <lineage>
        <taxon>Bacteria</taxon>
        <taxon>Pseudomonadati</taxon>
        <taxon>Balneolota</taxon>
        <taxon>Balneolia</taxon>
        <taxon>Balneolales</taxon>
        <taxon>Balneolaceae</taxon>
        <taxon>Gracilimonas</taxon>
    </lineage>
</organism>
<feature type="chain" id="PRO_5022138033" evidence="10">
    <location>
        <begin position="27"/>
        <end position="998"/>
    </location>
</feature>
<dbReference type="Pfam" id="PF13715">
    <property type="entry name" value="CarbopepD_reg_2"/>
    <property type="match status" value="1"/>
</dbReference>
<evidence type="ECO:0000256" key="2">
    <source>
        <dbReference type="ARBA" id="ARBA00022448"/>
    </source>
</evidence>
<dbReference type="Pfam" id="PF00593">
    <property type="entry name" value="TonB_dep_Rec_b-barrel"/>
    <property type="match status" value="1"/>
</dbReference>
<dbReference type="InterPro" id="IPR039426">
    <property type="entry name" value="TonB-dep_rcpt-like"/>
</dbReference>
<dbReference type="Pfam" id="PF07715">
    <property type="entry name" value="Plug"/>
    <property type="match status" value="1"/>
</dbReference>
<evidence type="ECO:0000313" key="13">
    <source>
        <dbReference type="EMBL" id="SMO39802.1"/>
    </source>
</evidence>
<dbReference type="RefSeq" id="WP_142452938.1">
    <property type="nucleotide sequence ID" value="NZ_FXTP01000001.1"/>
</dbReference>
<keyword evidence="7 8" id="KW-0998">Cell outer membrane</keyword>
<dbReference type="AlphaFoldDB" id="A0A521AY66"/>
<evidence type="ECO:0000256" key="7">
    <source>
        <dbReference type="ARBA" id="ARBA00023237"/>
    </source>
</evidence>
<dbReference type="OrthoDB" id="9768177at2"/>
<dbReference type="Gene3D" id="2.170.130.10">
    <property type="entry name" value="TonB-dependent receptor, plug domain"/>
    <property type="match status" value="1"/>
</dbReference>
<keyword evidence="4 8" id="KW-0812">Transmembrane</keyword>
<dbReference type="NCBIfam" id="TIGR04056">
    <property type="entry name" value="OMP_RagA_SusC"/>
    <property type="match status" value="1"/>
</dbReference>
<dbReference type="InterPro" id="IPR012910">
    <property type="entry name" value="Plug_dom"/>
</dbReference>
<dbReference type="InterPro" id="IPR008969">
    <property type="entry name" value="CarboxyPept-like_regulatory"/>
</dbReference>
<evidence type="ECO:0000259" key="11">
    <source>
        <dbReference type="Pfam" id="PF00593"/>
    </source>
</evidence>
<dbReference type="InterPro" id="IPR023997">
    <property type="entry name" value="TonB-dep_OMP_SusC/RagA_CS"/>
</dbReference>